<dbReference type="GO" id="GO:0003735">
    <property type="term" value="F:structural constituent of ribosome"/>
    <property type="evidence" value="ECO:0007669"/>
    <property type="project" value="InterPro"/>
</dbReference>
<evidence type="ECO:0000313" key="5">
    <source>
        <dbReference type="Ensembl" id="ENSCAFP00030039145.1"/>
    </source>
</evidence>
<dbReference type="Gene3D" id="3.30.1370.30">
    <property type="match status" value="1"/>
</dbReference>
<organism evidence="5 6">
    <name type="scientific">Canis lupus familiaris</name>
    <name type="common">Dog</name>
    <name type="synonym">Canis familiaris</name>
    <dbReference type="NCBI Taxonomy" id="9615"/>
    <lineage>
        <taxon>Eukaryota</taxon>
        <taxon>Metazoa</taxon>
        <taxon>Chordata</taxon>
        <taxon>Craniata</taxon>
        <taxon>Vertebrata</taxon>
        <taxon>Euteleostomi</taxon>
        <taxon>Mammalia</taxon>
        <taxon>Eutheria</taxon>
        <taxon>Laurasiatheria</taxon>
        <taxon>Carnivora</taxon>
        <taxon>Caniformia</taxon>
        <taxon>Canidae</taxon>
        <taxon>Canis</taxon>
    </lineage>
</organism>
<dbReference type="SUPFAM" id="SSF56047">
    <property type="entry name" value="Ribosomal protein S8"/>
    <property type="match status" value="1"/>
</dbReference>
<dbReference type="Proteomes" id="UP000694429">
    <property type="component" value="Chromosome 10"/>
</dbReference>
<comment type="similarity">
    <text evidence="1">Belongs to the universal ribosomal protein uS8 family.</text>
</comment>
<evidence type="ECO:0000313" key="6">
    <source>
        <dbReference type="Proteomes" id="UP000694429"/>
    </source>
</evidence>
<reference evidence="5" key="2">
    <citation type="submission" date="2025-08" db="UniProtKB">
        <authorList>
            <consortium name="Ensembl"/>
        </authorList>
    </citation>
    <scope>IDENTIFICATION</scope>
</reference>
<keyword evidence="2" id="KW-0689">Ribosomal protein</keyword>
<dbReference type="AlphaFoldDB" id="A0A8C0PFZ1"/>
<reference evidence="5" key="1">
    <citation type="submission" date="2019-03" db="EMBL/GenBank/DDBJ databases">
        <authorList>
            <person name="Warren W.C."/>
            <person name="Johnson G.S."/>
        </authorList>
    </citation>
    <scope>NUCLEOTIDE SEQUENCE [LARGE SCALE GENOMIC DNA]</scope>
    <source>
        <strain evidence="5">Basenji</strain>
    </source>
</reference>
<keyword evidence="3" id="KW-0687">Ribonucleoprotein</keyword>
<dbReference type="InterPro" id="IPR000630">
    <property type="entry name" value="Ribosomal_uS8"/>
</dbReference>
<evidence type="ECO:0000256" key="3">
    <source>
        <dbReference type="ARBA" id="ARBA00023274"/>
    </source>
</evidence>
<name>A0A8C0PFZ1_CANLF</name>
<sequence length="76" mass="8116">MVSMNVLADALKSINNAEKRGKRQVLIRPCSKVIVRFLTVMMNPALGSLLSGESTSAPALPFHSCSLSGSLSQINK</sequence>
<dbReference type="PANTHER" id="PTHR11758">
    <property type="entry name" value="40S RIBOSOMAL PROTEIN S15A"/>
    <property type="match status" value="1"/>
</dbReference>
<dbReference type="GO" id="GO:0006412">
    <property type="term" value="P:translation"/>
    <property type="evidence" value="ECO:0007669"/>
    <property type="project" value="InterPro"/>
</dbReference>
<evidence type="ECO:0000256" key="4">
    <source>
        <dbReference type="ARBA" id="ARBA00035422"/>
    </source>
</evidence>
<dbReference type="InterPro" id="IPR035987">
    <property type="entry name" value="Ribosomal_uS8_sf"/>
</dbReference>
<dbReference type="FunFam" id="3.30.1370.30:FF:000001">
    <property type="entry name" value="40S ribosomal protein S15a"/>
    <property type="match status" value="1"/>
</dbReference>
<dbReference type="Ensembl" id="ENSCAFT00030044833.1">
    <property type="protein sequence ID" value="ENSCAFP00030039145.1"/>
    <property type="gene ID" value="ENSCAFG00030024367.1"/>
</dbReference>
<evidence type="ECO:0000256" key="1">
    <source>
        <dbReference type="ARBA" id="ARBA00006471"/>
    </source>
</evidence>
<proteinExistence type="inferred from homology"/>
<dbReference type="GO" id="GO:0005840">
    <property type="term" value="C:ribosome"/>
    <property type="evidence" value="ECO:0007669"/>
    <property type="project" value="UniProtKB-KW"/>
</dbReference>
<accession>A0A8C0PFZ1</accession>
<evidence type="ECO:0000256" key="2">
    <source>
        <dbReference type="ARBA" id="ARBA00022980"/>
    </source>
</evidence>
<dbReference type="GO" id="GO:1990904">
    <property type="term" value="C:ribonucleoprotein complex"/>
    <property type="evidence" value="ECO:0007669"/>
    <property type="project" value="UniProtKB-KW"/>
</dbReference>
<protein>
    <recommendedName>
        <fullName evidence="4">40S ribosomal protein S15a</fullName>
    </recommendedName>
</protein>